<organism evidence="1 2">
    <name type="scientific">Escherichia albertii (strain TW07627)</name>
    <dbReference type="NCBI Taxonomy" id="502347"/>
    <lineage>
        <taxon>Bacteria</taxon>
        <taxon>Pseudomonadati</taxon>
        <taxon>Pseudomonadota</taxon>
        <taxon>Gammaproteobacteria</taxon>
        <taxon>Enterobacterales</taxon>
        <taxon>Enterobacteriaceae</taxon>
        <taxon>Escherichia</taxon>
    </lineage>
</organism>
<evidence type="ECO:0000313" key="2">
    <source>
        <dbReference type="Proteomes" id="UP000003042"/>
    </source>
</evidence>
<comment type="caution">
    <text evidence="1">The sequence shown here is derived from an EMBL/GenBank/DDBJ whole genome shotgun (WGS) entry which is preliminary data.</text>
</comment>
<accession>A0ABC9NJA1</accession>
<reference evidence="1 2" key="1">
    <citation type="submission" date="2008-02" db="EMBL/GenBank/DDBJ databases">
        <title>Annotation of Escherichia albertii TW07627.</title>
        <authorList>
            <person name="Sutton G."/>
            <person name="Whittam T.S."/>
            <person name="Sebastian Y."/>
        </authorList>
    </citation>
    <scope>NUCLEOTIDE SEQUENCE [LARGE SCALE GENOMIC DNA]</scope>
    <source>
        <strain evidence="1 2">TW07627</strain>
    </source>
</reference>
<name>A0ABC9NJA1_ESCAT</name>
<dbReference type="AlphaFoldDB" id="A0ABC9NJA1"/>
<proteinExistence type="predicted"/>
<protein>
    <submittedName>
        <fullName evidence="1">Uncharacterized protein</fullName>
    </submittedName>
</protein>
<evidence type="ECO:0000313" key="1">
    <source>
        <dbReference type="EMBL" id="EDS90352.1"/>
    </source>
</evidence>
<dbReference type="EMBL" id="ABKX01000012">
    <property type="protein sequence ID" value="EDS90352.1"/>
    <property type="molecule type" value="Genomic_DNA"/>
</dbReference>
<dbReference type="Proteomes" id="UP000003042">
    <property type="component" value="Unassembled WGS sequence"/>
</dbReference>
<sequence>MWFYFCETLSKNNATVTVILIFIKKWFIITHNHLLLLIR</sequence>
<gene>
    <name evidence="1" type="ORF">ESCAB7627_4012</name>
</gene>